<evidence type="ECO:0000256" key="4">
    <source>
        <dbReference type="ARBA" id="ARBA00022631"/>
    </source>
</evidence>
<dbReference type="NCBIfam" id="TIGR03164">
    <property type="entry name" value="UHCUDC"/>
    <property type="match status" value="1"/>
</dbReference>
<evidence type="ECO:0000313" key="9">
    <source>
        <dbReference type="Proteomes" id="UP000290218"/>
    </source>
</evidence>
<comment type="caution">
    <text evidence="8">The sequence shown here is derived from an EMBL/GenBank/DDBJ whole genome shotgun (WGS) entry which is preliminary data.</text>
</comment>
<keyword evidence="9" id="KW-1185">Reference proteome</keyword>
<evidence type="ECO:0000259" key="7">
    <source>
        <dbReference type="Pfam" id="PF09349"/>
    </source>
</evidence>
<dbReference type="EC" id="4.1.1.97" evidence="3"/>
<dbReference type="PANTHER" id="PTHR43466">
    <property type="entry name" value="2-OXO-4-HYDROXY-4-CARBOXY-5-UREIDOIMIDAZOLINE DECARBOXYLASE-RELATED"/>
    <property type="match status" value="1"/>
</dbReference>
<comment type="pathway">
    <text evidence="2">Purine metabolism; urate degradation; (S)-allantoin from urate: step 3/3.</text>
</comment>
<dbReference type="GO" id="GO:0006144">
    <property type="term" value="P:purine nucleobase metabolic process"/>
    <property type="evidence" value="ECO:0007669"/>
    <property type="project" value="UniProtKB-KW"/>
</dbReference>
<dbReference type="AlphaFoldDB" id="A0A4Q1C9P2"/>
<organism evidence="8 9">
    <name type="scientific">Oleiharenicola lentus</name>
    <dbReference type="NCBI Taxonomy" id="2508720"/>
    <lineage>
        <taxon>Bacteria</taxon>
        <taxon>Pseudomonadati</taxon>
        <taxon>Verrucomicrobiota</taxon>
        <taxon>Opitutia</taxon>
        <taxon>Opitutales</taxon>
        <taxon>Opitutaceae</taxon>
        <taxon>Oleiharenicola</taxon>
    </lineage>
</organism>
<dbReference type="InterPro" id="IPR036778">
    <property type="entry name" value="OHCU_decarboxylase_sf"/>
</dbReference>
<dbReference type="Proteomes" id="UP000290218">
    <property type="component" value="Unassembled WGS sequence"/>
</dbReference>
<dbReference type="OrthoDB" id="9800909at2"/>
<accession>A0A4Q1C9P2</accession>
<comment type="catalytic activity">
    <reaction evidence="1">
        <text>5-hydroxy-2-oxo-4-ureido-2,5-dihydro-1H-imidazole-5-carboxylate + H(+) = (S)-allantoin + CO2</text>
        <dbReference type="Rhea" id="RHEA:26301"/>
        <dbReference type="ChEBI" id="CHEBI:15378"/>
        <dbReference type="ChEBI" id="CHEBI:15678"/>
        <dbReference type="ChEBI" id="CHEBI:16526"/>
        <dbReference type="ChEBI" id="CHEBI:58639"/>
        <dbReference type="EC" id="4.1.1.97"/>
    </reaction>
</comment>
<dbReference type="InterPro" id="IPR018020">
    <property type="entry name" value="OHCU_decarboxylase"/>
</dbReference>
<evidence type="ECO:0000256" key="3">
    <source>
        <dbReference type="ARBA" id="ARBA00012257"/>
    </source>
</evidence>
<keyword evidence="6 8" id="KW-0456">Lyase</keyword>
<evidence type="ECO:0000256" key="1">
    <source>
        <dbReference type="ARBA" id="ARBA00001163"/>
    </source>
</evidence>
<protein>
    <recommendedName>
        <fullName evidence="3">2-oxo-4-hydroxy-4-carboxy-5-ureidoimidazoline decarboxylase</fullName>
        <ecNumber evidence="3">4.1.1.97</ecNumber>
    </recommendedName>
</protein>
<keyword evidence="5" id="KW-0210">Decarboxylase</keyword>
<proteinExistence type="predicted"/>
<dbReference type="GO" id="GO:0051997">
    <property type="term" value="F:2-oxo-4-hydroxy-4-carboxy-5-ureidoimidazoline decarboxylase activity"/>
    <property type="evidence" value="ECO:0007669"/>
    <property type="project" value="UniProtKB-EC"/>
</dbReference>
<reference evidence="8 9" key="1">
    <citation type="submission" date="2019-01" db="EMBL/GenBank/DDBJ databases">
        <title>Lacunisphaera sp. strain TWA-58.</title>
        <authorList>
            <person name="Chen W.-M."/>
        </authorList>
    </citation>
    <scope>NUCLEOTIDE SEQUENCE [LARGE SCALE GENOMIC DNA]</scope>
    <source>
        <strain evidence="8 9">TWA-58</strain>
    </source>
</reference>
<evidence type="ECO:0000256" key="6">
    <source>
        <dbReference type="ARBA" id="ARBA00023239"/>
    </source>
</evidence>
<dbReference type="EMBL" id="SDHX01000001">
    <property type="protein sequence ID" value="RXK55606.1"/>
    <property type="molecule type" value="Genomic_DNA"/>
</dbReference>
<dbReference type="Pfam" id="PF09349">
    <property type="entry name" value="OHCU_decarbox"/>
    <property type="match status" value="1"/>
</dbReference>
<dbReference type="GO" id="GO:0019628">
    <property type="term" value="P:urate catabolic process"/>
    <property type="evidence" value="ECO:0007669"/>
    <property type="project" value="UniProtKB-UniPathway"/>
</dbReference>
<keyword evidence="4" id="KW-0659">Purine metabolism</keyword>
<dbReference type="SUPFAM" id="SSF158694">
    <property type="entry name" value="UraD-Like"/>
    <property type="match status" value="1"/>
</dbReference>
<dbReference type="Gene3D" id="1.10.3330.10">
    <property type="entry name" value="Oxo-4-hydroxy-4-carboxy-5-ureidoimidazoline decarboxylase"/>
    <property type="match status" value="1"/>
</dbReference>
<evidence type="ECO:0000256" key="2">
    <source>
        <dbReference type="ARBA" id="ARBA00004754"/>
    </source>
</evidence>
<name>A0A4Q1C9P2_9BACT</name>
<feature type="domain" description="Oxo-4-hydroxy-4-carboxy-5-ureidoimidazoline decarboxylase" evidence="7">
    <location>
        <begin position="9"/>
        <end position="164"/>
    </location>
</feature>
<sequence length="174" mass="19070">MSVTLQNLNTSTRAAFVAALGHLFEHSPWVAEETWHKRPFADADALHAALCATMRGASRERQLALIRAHPDLAGRLAQQKKLTVESTREQASAGLDQLTDAELAAFTAHNDTYKAKFGFPFIICARLNAKAAILDAMNTRVNHAPDLEFATALGEIEKIARLRLMDVLGTTNPH</sequence>
<evidence type="ECO:0000313" key="8">
    <source>
        <dbReference type="EMBL" id="RXK55606.1"/>
    </source>
</evidence>
<evidence type="ECO:0000256" key="5">
    <source>
        <dbReference type="ARBA" id="ARBA00022793"/>
    </source>
</evidence>
<gene>
    <name evidence="8" type="primary">uraD</name>
    <name evidence="8" type="ORF">ESB00_06885</name>
</gene>
<dbReference type="UniPathway" id="UPA00394">
    <property type="reaction ID" value="UER00652"/>
</dbReference>
<dbReference type="PANTHER" id="PTHR43466:SF1">
    <property type="entry name" value="2-OXO-4-HYDROXY-4-CARBOXY-5-UREIDOIMIDAZOLINE DECARBOXYLASE-RELATED"/>
    <property type="match status" value="1"/>
</dbReference>
<dbReference type="GO" id="GO:0000255">
    <property type="term" value="P:allantoin metabolic process"/>
    <property type="evidence" value="ECO:0007669"/>
    <property type="project" value="InterPro"/>
</dbReference>
<dbReference type="InterPro" id="IPR017580">
    <property type="entry name" value="OHCU_decarboxylase-1"/>
</dbReference>